<feature type="active site" description="Proton donor/acceptor" evidence="3">
    <location>
        <position position="137"/>
    </location>
</feature>
<protein>
    <submittedName>
        <fullName evidence="5">TIM barrel protein</fullName>
    </submittedName>
</protein>
<evidence type="ECO:0000256" key="3">
    <source>
        <dbReference type="PIRSR" id="PIRSR006241-50"/>
    </source>
</evidence>
<comment type="caution">
    <text evidence="5">The sequence shown here is derived from an EMBL/GenBank/DDBJ whole genome shotgun (WGS) entry which is preliminary data.</text>
</comment>
<dbReference type="InterPro" id="IPR013022">
    <property type="entry name" value="Xyl_isomerase-like_TIM-brl"/>
</dbReference>
<feature type="domain" description="Xylose isomerase-like TIM barrel" evidence="4">
    <location>
        <begin position="22"/>
        <end position="238"/>
    </location>
</feature>
<evidence type="ECO:0000256" key="2">
    <source>
        <dbReference type="PIRNR" id="PIRNR006241"/>
    </source>
</evidence>
<dbReference type="InterPro" id="IPR050417">
    <property type="entry name" value="Sugar_Epim/Isomerase"/>
</dbReference>
<dbReference type="Gene3D" id="3.20.20.150">
    <property type="entry name" value="Divalent-metal-dependent TIM barrel enzymes"/>
    <property type="match status" value="1"/>
</dbReference>
<evidence type="ECO:0000256" key="1">
    <source>
        <dbReference type="ARBA" id="ARBA00023235"/>
    </source>
</evidence>
<evidence type="ECO:0000313" key="6">
    <source>
        <dbReference type="Proteomes" id="UP001236270"/>
    </source>
</evidence>
<organism evidence="5 6">
    <name type="scientific">Pluralibacter gergoviae</name>
    <name type="common">Enterobacter gergoviae</name>
    <dbReference type="NCBI Taxonomy" id="61647"/>
    <lineage>
        <taxon>Bacteria</taxon>
        <taxon>Pseudomonadati</taxon>
        <taxon>Pseudomonadota</taxon>
        <taxon>Gammaproteobacteria</taxon>
        <taxon>Enterobacterales</taxon>
        <taxon>Enterobacteriaceae</taxon>
        <taxon>Pluralibacter</taxon>
    </lineage>
</organism>
<gene>
    <name evidence="5" type="ORF">RBJ30_17975</name>
</gene>
<accession>A0AAW8HR42</accession>
<dbReference type="InterPro" id="IPR036237">
    <property type="entry name" value="Xyl_isomerase-like_sf"/>
</dbReference>
<evidence type="ECO:0000259" key="4">
    <source>
        <dbReference type="Pfam" id="PF01261"/>
    </source>
</evidence>
<keyword evidence="1 2" id="KW-0413">Isomerase</keyword>
<evidence type="ECO:0000313" key="5">
    <source>
        <dbReference type="EMBL" id="MDQ2310974.1"/>
    </source>
</evidence>
<dbReference type="EMBL" id="JAVDNV010000013">
    <property type="protein sequence ID" value="MDQ2310974.1"/>
    <property type="molecule type" value="Genomic_DNA"/>
</dbReference>
<sequence length="255" mass="28126">MYLSPCIEWLFREEHPDFCDRVRAAKRAGFSHVEFHLWRDKPLEALAGVLDETGVTLSSFVVEPRRSLVDPAEHAGFLAALDDSLTAARRLGSPPLVVASGFRREDASFDEQKALAIGVLRQAASRAEAAGITLLLEPLNTRIDHPGMFLDDTRVALDIIEAVDSPRLRLLFDAYHSAVMEEEMEAALGGRTHLLGHVQIAQVPTRAEPEAEKGEWRLLLDRLRALGYDGAIGLEYKPSLPAEISLARAREATGL</sequence>
<dbReference type="Proteomes" id="UP001236270">
    <property type="component" value="Unassembled WGS sequence"/>
</dbReference>
<dbReference type="GO" id="GO:0016853">
    <property type="term" value="F:isomerase activity"/>
    <property type="evidence" value="ECO:0007669"/>
    <property type="project" value="UniProtKB-KW"/>
</dbReference>
<dbReference type="PANTHER" id="PTHR43489">
    <property type="entry name" value="ISOMERASE"/>
    <property type="match status" value="1"/>
</dbReference>
<dbReference type="GeneID" id="61385051"/>
<dbReference type="RefSeq" id="WP_048254313.1">
    <property type="nucleotide sequence ID" value="NZ_CP020388.1"/>
</dbReference>
<comment type="similarity">
    <text evidence="2">Belongs to the hyi family.</text>
</comment>
<dbReference type="Pfam" id="PF01261">
    <property type="entry name" value="AP_endonuc_2"/>
    <property type="match status" value="1"/>
</dbReference>
<dbReference type="InterPro" id="IPR026040">
    <property type="entry name" value="HyI-like"/>
</dbReference>
<dbReference type="SUPFAM" id="SSF51658">
    <property type="entry name" value="Xylose isomerase-like"/>
    <property type="match status" value="1"/>
</dbReference>
<reference evidence="5" key="1">
    <citation type="submission" date="2023-08" db="EMBL/GenBank/DDBJ databases">
        <title>WGS of pathogenic bacterial species, Los Angeles County Public Health Laboratories.</title>
        <authorList>
            <person name="Garrigues J.M."/>
            <person name="Green N.M."/>
        </authorList>
    </citation>
    <scope>NUCLEOTIDE SEQUENCE</scope>
    <source>
        <strain evidence="5">LACPHL-BACT-2023-00068</strain>
    </source>
</reference>
<feature type="active site" description="Proton donor/acceptor" evidence="3">
    <location>
        <position position="235"/>
    </location>
</feature>
<proteinExistence type="inferred from homology"/>
<name>A0AAW8HR42_PLUGE</name>
<dbReference type="PIRSF" id="PIRSF006241">
    <property type="entry name" value="HyI"/>
    <property type="match status" value="1"/>
</dbReference>
<dbReference type="AlphaFoldDB" id="A0AAW8HR42"/>